<evidence type="ECO:0000256" key="7">
    <source>
        <dbReference type="ARBA" id="ARBA00022989"/>
    </source>
</evidence>
<evidence type="ECO:0000256" key="10">
    <source>
        <dbReference type="SAM" id="Phobius"/>
    </source>
</evidence>
<dbReference type="GO" id="GO:0015031">
    <property type="term" value="P:protein transport"/>
    <property type="evidence" value="ECO:0007669"/>
    <property type="project" value="UniProtKB-KW"/>
</dbReference>
<feature type="transmembrane region" description="Helical" evidence="10">
    <location>
        <begin position="466"/>
        <end position="485"/>
    </location>
</feature>
<keyword evidence="8 10" id="KW-0472">Membrane</keyword>
<dbReference type="NCBIfam" id="TIGR00727">
    <property type="entry name" value="ISP4_OPT"/>
    <property type="match status" value="1"/>
</dbReference>
<dbReference type="AlphaFoldDB" id="A0A0J9X677"/>
<evidence type="ECO:0000256" key="1">
    <source>
        <dbReference type="ARBA" id="ARBA00004141"/>
    </source>
</evidence>
<sequence length="758" mass="84526">MRSSEDNSSAEKRDLANDAGIFSKPLDEKNVLEVQETRNGISDSDDENVDITLQDISEIVITEDLDLPCLTIRMWFLAFGFASLIAGIDAFFLFRFPSVSIGAIVGQLLSYPVGELWYRIIPDVSFKGVHLNPGPFNMKEHACATMFMNVVISAKLVNTAFTEQVKYFDNDIGIKRAILCNMTCYILAFSWCGLALPILVKPANLVWPSTLSTCALFKTLHSRENHVADGWTIPRFSFFALVFTGSFVWYWFPDLIMPFVSSLGAWISWCKPSSAALGQVFGVKTGLGLFPLTLDWSQISSIGNPLVTPFWAAASIFGSFVFWVWIVMPGLYYTNHWQTAHLPIMSNSIYNKNGTAFQAKQVVDKDWTLNINKMRNYSPVVLPIAYIMSTALSLASFSCLWVSFFFRFKYDVIDKLRNRQTDIHNQLMAKYSNPHWIIYIASLVIGLALGFAFCEGWQKDTQITSYGFVVAVIIGGSLFIPLSLIESRANLAVGMGTFFNIVSSFWFKGKPIALLYFYLFGFSTIQHAMHMSQGAKIGHYMKVPPYATMLVLFIAGCWSAVVNPAVTGWVIHHIEDVCTPNAKNNMICRSVQTSFNTHLIWGLLGSEIFAAGGRYSFIHYFFILGAGCALLGAAVVIWKPRSVFWKKVNPTLFLAGAAQIPAVTGFNYSTWFVVSFIFNYLIHKRKNAWWKKYNLVLATGLDCGVAIAAIIIYFCVVYTGGSANFKWWGTTVAGKGCDAKGCPHLPATGIKLPPGTIF</sequence>
<dbReference type="Proteomes" id="UP000242525">
    <property type="component" value="Unassembled WGS sequence"/>
</dbReference>
<evidence type="ECO:0000256" key="3">
    <source>
        <dbReference type="ARBA" id="ARBA00022448"/>
    </source>
</evidence>
<dbReference type="OrthoDB" id="9986677at2759"/>
<keyword evidence="12" id="KW-1185">Reference proteome</keyword>
<feature type="transmembrane region" description="Helical" evidence="10">
    <location>
        <begin position="658"/>
        <end position="682"/>
    </location>
</feature>
<dbReference type="InterPro" id="IPR004648">
    <property type="entry name" value="Oligpept_transpt"/>
</dbReference>
<comment type="caution">
    <text evidence="11">The sequence shown here is derived from an EMBL/GenBank/DDBJ whole genome shotgun (WGS) entry which is preliminary data.</text>
</comment>
<reference evidence="11" key="1">
    <citation type="submission" date="2014-03" db="EMBL/GenBank/DDBJ databases">
        <authorList>
            <person name="Casaregola S."/>
        </authorList>
    </citation>
    <scope>NUCLEOTIDE SEQUENCE [LARGE SCALE GENOMIC DNA]</scope>
    <source>
        <strain evidence="11">CLIB 918</strain>
    </source>
</reference>
<feature type="transmembrane region" description="Helical" evidence="10">
    <location>
        <begin position="310"/>
        <end position="333"/>
    </location>
</feature>
<keyword evidence="5" id="KW-0571">Peptide transport</keyword>
<keyword evidence="3" id="KW-0813">Transport</keyword>
<feature type="transmembrane region" description="Helical" evidence="10">
    <location>
        <begin position="617"/>
        <end position="638"/>
    </location>
</feature>
<dbReference type="GO" id="GO:0016020">
    <property type="term" value="C:membrane"/>
    <property type="evidence" value="ECO:0007669"/>
    <property type="project" value="UniProtKB-SubCell"/>
</dbReference>
<feature type="transmembrane region" description="Helical" evidence="10">
    <location>
        <begin position="436"/>
        <end position="454"/>
    </location>
</feature>
<evidence type="ECO:0000256" key="2">
    <source>
        <dbReference type="ARBA" id="ARBA00008807"/>
    </source>
</evidence>
<keyword evidence="6" id="KW-0653">Protein transport</keyword>
<evidence type="ECO:0000313" key="11">
    <source>
        <dbReference type="EMBL" id="CDO52707.1"/>
    </source>
</evidence>
<feature type="transmembrane region" description="Helical" evidence="10">
    <location>
        <begin position="380"/>
        <end position="406"/>
    </location>
</feature>
<comment type="similarity">
    <text evidence="2">Belongs to the oligopeptide OPT transporter family.</text>
</comment>
<dbReference type="NCBIfam" id="TIGR00728">
    <property type="entry name" value="OPT_sfam"/>
    <property type="match status" value="1"/>
</dbReference>
<keyword evidence="4 10" id="KW-0812">Transmembrane</keyword>
<feature type="transmembrane region" description="Helical" evidence="10">
    <location>
        <begin position="233"/>
        <end position="252"/>
    </location>
</feature>
<evidence type="ECO:0000256" key="5">
    <source>
        <dbReference type="ARBA" id="ARBA00022856"/>
    </source>
</evidence>
<organism evidence="11 12">
    <name type="scientific">Geotrichum candidum</name>
    <name type="common">Oospora lactis</name>
    <name type="synonym">Dipodascus geotrichum</name>
    <dbReference type="NCBI Taxonomy" id="1173061"/>
    <lineage>
        <taxon>Eukaryota</taxon>
        <taxon>Fungi</taxon>
        <taxon>Dikarya</taxon>
        <taxon>Ascomycota</taxon>
        <taxon>Saccharomycotina</taxon>
        <taxon>Dipodascomycetes</taxon>
        <taxon>Dipodascales</taxon>
        <taxon>Dipodascaceae</taxon>
        <taxon>Geotrichum</taxon>
    </lineage>
</organism>
<name>A0A0J9X677_GEOCN</name>
<evidence type="ECO:0000256" key="9">
    <source>
        <dbReference type="SAM" id="MobiDB-lite"/>
    </source>
</evidence>
<feature type="transmembrane region" description="Helical" evidence="10">
    <location>
        <begin position="546"/>
        <end position="571"/>
    </location>
</feature>
<feature type="transmembrane region" description="Helical" evidence="10">
    <location>
        <begin position="178"/>
        <end position="199"/>
    </location>
</feature>
<feature type="transmembrane region" description="Helical" evidence="10">
    <location>
        <begin position="74"/>
        <end position="94"/>
    </location>
</feature>
<comment type="subcellular location">
    <subcellularLocation>
        <location evidence="1">Membrane</location>
        <topology evidence="1">Multi-pass membrane protein</topology>
    </subcellularLocation>
</comment>
<evidence type="ECO:0000256" key="8">
    <source>
        <dbReference type="ARBA" id="ARBA00023136"/>
    </source>
</evidence>
<dbReference type="PANTHER" id="PTHR22601">
    <property type="entry name" value="ISP4 LIKE PROTEIN"/>
    <property type="match status" value="1"/>
</dbReference>
<accession>A0A0J9X677</accession>
<protein>
    <submittedName>
        <fullName evidence="11">Similar to Saccharomyces cerevisiae YJL212C OPT1 Proton-coupled oligopeptide transporter of the plasma membrane</fullName>
    </submittedName>
</protein>
<evidence type="ECO:0000256" key="4">
    <source>
        <dbReference type="ARBA" id="ARBA00022692"/>
    </source>
</evidence>
<proteinExistence type="inferred from homology"/>
<dbReference type="GO" id="GO:0035673">
    <property type="term" value="F:oligopeptide transmembrane transporter activity"/>
    <property type="evidence" value="ECO:0007669"/>
    <property type="project" value="InterPro"/>
</dbReference>
<dbReference type="Pfam" id="PF03169">
    <property type="entry name" value="OPT"/>
    <property type="match status" value="1"/>
</dbReference>
<evidence type="ECO:0000313" key="12">
    <source>
        <dbReference type="Proteomes" id="UP000242525"/>
    </source>
</evidence>
<feature type="transmembrane region" description="Helical" evidence="10">
    <location>
        <begin position="505"/>
        <end position="525"/>
    </location>
</feature>
<keyword evidence="7 10" id="KW-1133">Transmembrane helix</keyword>
<dbReference type="EMBL" id="CCBN010000003">
    <property type="protein sequence ID" value="CDO52707.1"/>
    <property type="molecule type" value="Genomic_DNA"/>
</dbReference>
<feature type="region of interest" description="Disordered" evidence="9">
    <location>
        <begin position="1"/>
        <end position="21"/>
    </location>
</feature>
<feature type="transmembrane region" description="Helical" evidence="10">
    <location>
        <begin position="694"/>
        <end position="719"/>
    </location>
</feature>
<gene>
    <name evidence="11" type="ORF">BN980_GECA03s06401g</name>
</gene>
<evidence type="ECO:0000256" key="6">
    <source>
        <dbReference type="ARBA" id="ARBA00022927"/>
    </source>
</evidence>
<dbReference type="InterPro" id="IPR004813">
    <property type="entry name" value="OPT"/>
</dbReference>